<accession>A0A1M6DMY7</accession>
<dbReference type="EMBL" id="FQZP01000008">
    <property type="protein sequence ID" value="SHI74513.1"/>
    <property type="molecule type" value="Genomic_DNA"/>
</dbReference>
<dbReference type="RefSeq" id="WP_149678072.1">
    <property type="nucleotide sequence ID" value="NZ_FQZP01000008.1"/>
</dbReference>
<protein>
    <submittedName>
        <fullName evidence="1">Uncharacterized protein</fullName>
    </submittedName>
</protein>
<keyword evidence="2" id="KW-1185">Reference proteome</keyword>
<organism evidence="1 2">
    <name type="scientific">Thermoclostridium caenicola</name>
    <dbReference type="NCBI Taxonomy" id="659425"/>
    <lineage>
        <taxon>Bacteria</taxon>
        <taxon>Bacillati</taxon>
        <taxon>Bacillota</taxon>
        <taxon>Clostridia</taxon>
        <taxon>Eubacteriales</taxon>
        <taxon>Oscillospiraceae</taxon>
        <taxon>Thermoclostridium</taxon>
    </lineage>
</organism>
<reference evidence="1 2" key="1">
    <citation type="submission" date="2016-11" db="EMBL/GenBank/DDBJ databases">
        <authorList>
            <person name="Varghese N."/>
            <person name="Submissions S."/>
        </authorList>
    </citation>
    <scope>NUCLEOTIDE SEQUENCE [LARGE SCALE GENOMIC DNA]</scope>
    <source>
        <strain evidence="1 2">DSM 19027</strain>
    </source>
</reference>
<sequence length="132" mass="15190">MRKVITVIFLVVILLVIGACTGKLEGKIELYAWYNEDTGELLTPIEYVKTGQIAYVFFDYGKPMNYDSITMSVFRNSGNGRSSYYDDFMIIDPNTSKVIFSMEINEAAEYEIVIYFEDPDNPIAKKKLYVFD</sequence>
<gene>
    <name evidence="1" type="ORF">SAMN05444373_100834</name>
</gene>
<dbReference type="Proteomes" id="UP000324781">
    <property type="component" value="Unassembled WGS sequence"/>
</dbReference>
<dbReference type="AlphaFoldDB" id="A0A1M6DMY7"/>
<dbReference type="PROSITE" id="PS51257">
    <property type="entry name" value="PROKAR_LIPOPROTEIN"/>
    <property type="match status" value="1"/>
</dbReference>
<evidence type="ECO:0000313" key="2">
    <source>
        <dbReference type="Proteomes" id="UP000324781"/>
    </source>
</evidence>
<proteinExistence type="predicted"/>
<name>A0A1M6DMY7_9FIRM</name>
<evidence type="ECO:0000313" key="1">
    <source>
        <dbReference type="EMBL" id="SHI74513.1"/>
    </source>
</evidence>